<dbReference type="Gene3D" id="3.40.190.10">
    <property type="entry name" value="Periplasmic binding protein-like II"/>
    <property type="match status" value="2"/>
</dbReference>
<evidence type="ECO:0000256" key="1">
    <source>
        <dbReference type="ARBA" id="ARBA00004418"/>
    </source>
</evidence>
<dbReference type="PROSITE" id="PS51318">
    <property type="entry name" value="TAT"/>
    <property type="match status" value="1"/>
</dbReference>
<keyword evidence="3" id="KW-0574">Periplasm</keyword>
<name>A0ABU0J376_9HYPH</name>
<keyword evidence="4" id="KW-0813">Transport</keyword>
<dbReference type="InterPro" id="IPR050490">
    <property type="entry name" value="Bact_solute-bd_prot1"/>
</dbReference>
<gene>
    <name evidence="4" type="ORF">QO011_000754</name>
</gene>
<comment type="similarity">
    <text evidence="2">Belongs to the bacterial solute-binding protein 1 family.</text>
</comment>
<evidence type="ECO:0000313" key="5">
    <source>
        <dbReference type="Proteomes" id="UP001242480"/>
    </source>
</evidence>
<dbReference type="Proteomes" id="UP001242480">
    <property type="component" value="Unassembled WGS sequence"/>
</dbReference>
<keyword evidence="5" id="KW-1185">Reference proteome</keyword>
<sequence length="496" mass="55196">MTRNPQAGPGAGLVIPRRTLLKGAAALGLSSAFGAPFINRLKAAEAHPLAGKKIEMNVLGIAGWLPSSLGVKMSPLFADYVKERYGYDVSFGFAEAPFADLFQKAATSLATKSQEYNIIISDSQWLGALAKAGWILKLNDAIAANKNLQLDWYSQTVIDTYMVYPDGSKDIYGLPQEGDTIALYIRKDMLHDPAEQQAFAAKYNAKLPQTFEDFDALTMDEFEKVAEFFTRPDKQVWGTAMQNSRVYDFATCFYYPFLWSQGGDIWDAKTGQVEGILNTDANAKALEQMKSWLKYQPPGATNFGIAEEIDVFQQGKVFSCFQWAAVGLAMINDANRDKVMVVPPPKHGKGADAKRIYTMGGQPWVINAFNDEAKMRVAIDFMNWWYLPETTLEYAKRGGNPCDKATLSKPEFDTINPWNRAYKFMLEPGRSRDFWHDPKYSEMLAVQQEGFTSYLTGQTASAKQALDYVACQQQQILYDSGTAKTEPTGVCGSISL</sequence>
<dbReference type="Pfam" id="PF01547">
    <property type="entry name" value="SBP_bac_1"/>
    <property type="match status" value="1"/>
</dbReference>
<dbReference type="SUPFAM" id="SSF53850">
    <property type="entry name" value="Periplasmic binding protein-like II"/>
    <property type="match status" value="1"/>
</dbReference>
<accession>A0ABU0J376</accession>
<keyword evidence="4" id="KW-0762">Sugar transport</keyword>
<reference evidence="4 5" key="1">
    <citation type="submission" date="2023-07" db="EMBL/GenBank/DDBJ databases">
        <title>Genomic Encyclopedia of Type Strains, Phase IV (KMG-IV): sequencing the most valuable type-strain genomes for metagenomic binning, comparative biology and taxonomic classification.</title>
        <authorList>
            <person name="Goeker M."/>
        </authorList>
    </citation>
    <scope>NUCLEOTIDE SEQUENCE [LARGE SCALE GENOMIC DNA]</scope>
    <source>
        <strain evidence="4 5">DSM 19619</strain>
    </source>
</reference>
<dbReference type="InterPro" id="IPR006311">
    <property type="entry name" value="TAT_signal"/>
</dbReference>
<comment type="caution">
    <text evidence="4">The sequence shown here is derived from an EMBL/GenBank/DDBJ whole genome shotgun (WGS) entry which is preliminary data.</text>
</comment>
<evidence type="ECO:0000256" key="2">
    <source>
        <dbReference type="ARBA" id="ARBA00008520"/>
    </source>
</evidence>
<organism evidence="4 5">
    <name type="scientific">Labrys wisconsinensis</name>
    <dbReference type="NCBI Taxonomy" id="425677"/>
    <lineage>
        <taxon>Bacteria</taxon>
        <taxon>Pseudomonadati</taxon>
        <taxon>Pseudomonadota</taxon>
        <taxon>Alphaproteobacteria</taxon>
        <taxon>Hyphomicrobiales</taxon>
        <taxon>Xanthobacteraceae</taxon>
        <taxon>Labrys</taxon>
    </lineage>
</organism>
<protein>
    <submittedName>
        <fullName evidence="4">Multiple sugar transport system substrate-binding protein</fullName>
    </submittedName>
</protein>
<evidence type="ECO:0000256" key="3">
    <source>
        <dbReference type="ARBA" id="ARBA00022764"/>
    </source>
</evidence>
<dbReference type="PANTHER" id="PTHR43649:SF12">
    <property type="entry name" value="DIACETYLCHITOBIOSE BINDING PROTEIN DASA"/>
    <property type="match status" value="1"/>
</dbReference>
<dbReference type="PANTHER" id="PTHR43649">
    <property type="entry name" value="ARABINOSE-BINDING PROTEIN-RELATED"/>
    <property type="match status" value="1"/>
</dbReference>
<dbReference type="EMBL" id="JAUSVX010000001">
    <property type="protein sequence ID" value="MDQ0467759.1"/>
    <property type="molecule type" value="Genomic_DNA"/>
</dbReference>
<comment type="subcellular location">
    <subcellularLocation>
        <location evidence="1">Periplasm</location>
    </subcellularLocation>
</comment>
<dbReference type="RefSeq" id="WP_307267881.1">
    <property type="nucleotide sequence ID" value="NZ_JAUSVX010000001.1"/>
</dbReference>
<dbReference type="InterPro" id="IPR006059">
    <property type="entry name" value="SBP"/>
</dbReference>
<evidence type="ECO:0000313" key="4">
    <source>
        <dbReference type="EMBL" id="MDQ0467759.1"/>
    </source>
</evidence>
<proteinExistence type="inferred from homology"/>